<accession>A0AAE3AIS6</accession>
<name>A0AAE3AIS6_9FIRM</name>
<dbReference type="AlphaFoldDB" id="A0AAE3AIS6"/>
<dbReference type="Pfam" id="PF13320">
    <property type="entry name" value="GH123_cat"/>
    <property type="match status" value="1"/>
</dbReference>
<organism evidence="2 3">
    <name type="scientific">Hominenteromicrobium mulieris</name>
    <dbReference type="NCBI Taxonomy" id="2885357"/>
    <lineage>
        <taxon>Bacteria</taxon>
        <taxon>Bacillati</taxon>
        <taxon>Bacillota</taxon>
        <taxon>Clostridia</taxon>
        <taxon>Eubacteriales</taxon>
        <taxon>Oscillospiraceae</taxon>
        <taxon>Hominenteromicrobium</taxon>
    </lineage>
</organism>
<proteinExistence type="predicted"/>
<comment type="caution">
    <text evidence="2">The sequence shown here is derived from an EMBL/GenBank/DDBJ whole genome shotgun (WGS) entry which is preliminary data.</text>
</comment>
<evidence type="ECO:0000259" key="1">
    <source>
        <dbReference type="Pfam" id="PF13320"/>
    </source>
</evidence>
<dbReference type="Proteomes" id="UP001199424">
    <property type="component" value="Unassembled WGS sequence"/>
</dbReference>
<reference evidence="2" key="1">
    <citation type="submission" date="2021-10" db="EMBL/GenBank/DDBJ databases">
        <title>Anaerobic single-cell dispensing facilitates the cultivation of human gut bacteria.</title>
        <authorList>
            <person name="Afrizal A."/>
        </authorList>
    </citation>
    <scope>NUCLEOTIDE SEQUENCE</scope>
    <source>
        <strain evidence="2">CLA-AA-H250</strain>
    </source>
</reference>
<gene>
    <name evidence="2" type="ORF">LKD31_03255</name>
</gene>
<sequence length="122" mass="13610">MWKYHITGFLHWGYNFWNSQLSKAVIDPFKVTDAGGAFPGGDGFSVYPGENGPLPSLRQKVFAMALYDMRALSLAEEKLGRENVLKLLGDGESMTFANYPRTSSYLPDLRERVNEAIGNACK</sequence>
<feature type="domain" description="Glycoside hydrolase 123 catalytic" evidence="1">
    <location>
        <begin position="3"/>
        <end position="74"/>
    </location>
</feature>
<dbReference type="InterPro" id="IPR025150">
    <property type="entry name" value="GH123_cat"/>
</dbReference>
<evidence type="ECO:0000313" key="3">
    <source>
        <dbReference type="Proteomes" id="UP001199424"/>
    </source>
</evidence>
<keyword evidence="3" id="KW-1185">Reference proteome</keyword>
<protein>
    <submittedName>
        <fullName evidence="2">DUF4091 domain-containing protein</fullName>
    </submittedName>
</protein>
<evidence type="ECO:0000313" key="2">
    <source>
        <dbReference type="EMBL" id="MCC2136031.1"/>
    </source>
</evidence>
<dbReference type="EMBL" id="JAJEQC010000002">
    <property type="protein sequence ID" value="MCC2136031.1"/>
    <property type="molecule type" value="Genomic_DNA"/>
</dbReference>